<evidence type="ECO:0000313" key="2">
    <source>
        <dbReference type="EMBL" id="AFM06017.1"/>
    </source>
</evidence>
<evidence type="ECO:0008006" key="4">
    <source>
        <dbReference type="Google" id="ProtNLM"/>
    </source>
</evidence>
<feature type="transmembrane region" description="Helical" evidence="1">
    <location>
        <begin position="45"/>
        <end position="67"/>
    </location>
</feature>
<feature type="transmembrane region" description="Helical" evidence="1">
    <location>
        <begin position="12"/>
        <end position="33"/>
    </location>
</feature>
<dbReference type="PANTHER" id="PTHR31876">
    <property type="entry name" value="COV-LIKE PROTEIN 1"/>
    <property type="match status" value="1"/>
</dbReference>
<dbReference type="PANTHER" id="PTHR31876:SF26">
    <property type="entry name" value="PROTEIN LIKE COV 2"/>
    <property type="match status" value="1"/>
</dbReference>
<organism evidence="2 3">
    <name type="scientific">Bernardetia litoralis (strain ATCC 23117 / DSM 6794 / NBRC 15988 / NCIMB 1366 / Fx l1 / Sio-4)</name>
    <name type="common">Flexibacter litoralis</name>
    <dbReference type="NCBI Taxonomy" id="880071"/>
    <lineage>
        <taxon>Bacteria</taxon>
        <taxon>Pseudomonadati</taxon>
        <taxon>Bacteroidota</taxon>
        <taxon>Cytophagia</taxon>
        <taxon>Cytophagales</taxon>
        <taxon>Bernardetiaceae</taxon>
        <taxon>Bernardetia</taxon>
    </lineage>
</organism>
<proteinExistence type="predicted"/>
<dbReference type="STRING" id="880071.Fleli_3705"/>
<dbReference type="EMBL" id="CP003345">
    <property type="protein sequence ID" value="AFM06017.1"/>
    <property type="molecule type" value="Genomic_DNA"/>
</dbReference>
<dbReference type="eggNOG" id="COG2928">
    <property type="taxonomic scope" value="Bacteria"/>
</dbReference>
<dbReference type="OrthoDB" id="9789516at2"/>
<dbReference type="KEGG" id="fli:Fleli_3705"/>
<dbReference type="Pfam" id="PF04367">
    <property type="entry name" value="DUF502"/>
    <property type="match status" value="1"/>
</dbReference>
<reference evidence="3" key="1">
    <citation type="submission" date="2012-06" db="EMBL/GenBank/DDBJ databases">
        <title>The complete genome of Flexibacter litoralis DSM 6794.</title>
        <authorList>
            <person name="Lucas S."/>
            <person name="Copeland A."/>
            <person name="Lapidus A."/>
            <person name="Glavina del Rio T."/>
            <person name="Dalin E."/>
            <person name="Tice H."/>
            <person name="Bruce D."/>
            <person name="Goodwin L."/>
            <person name="Pitluck S."/>
            <person name="Peters L."/>
            <person name="Ovchinnikova G."/>
            <person name="Lu M."/>
            <person name="Kyrpides N."/>
            <person name="Mavromatis K."/>
            <person name="Ivanova N."/>
            <person name="Brettin T."/>
            <person name="Detter J.C."/>
            <person name="Han C."/>
            <person name="Larimer F."/>
            <person name="Land M."/>
            <person name="Hauser L."/>
            <person name="Markowitz V."/>
            <person name="Cheng J.-F."/>
            <person name="Hugenholtz P."/>
            <person name="Woyke T."/>
            <person name="Wu D."/>
            <person name="Spring S."/>
            <person name="Lang E."/>
            <person name="Kopitz M."/>
            <person name="Brambilla E."/>
            <person name="Klenk H.-P."/>
            <person name="Eisen J.A."/>
        </authorList>
    </citation>
    <scope>NUCLEOTIDE SEQUENCE [LARGE SCALE GENOMIC DNA]</scope>
    <source>
        <strain evidence="3">ATCC 23117 / DSM 6794 / NBRC 15988 / NCIMB 1366 / Sio-4</strain>
    </source>
</reference>
<dbReference type="InterPro" id="IPR007462">
    <property type="entry name" value="COV1-like"/>
</dbReference>
<dbReference type="RefSeq" id="WP_014799441.1">
    <property type="nucleotide sequence ID" value="NC_018018.1"/>
</dbReference>
<dbReference type="HOGENOM" id="CLU_068050_4_1_10"/>
<keyword evidence="3" id="KW-1185">Reference proteome</keyword>
<evidence type="ECO:0000313" key="3">
    <source>
        <dbReference type="Proteomes" id="UP000006054"/>
    </source>
</evidence>
<accession>I4APY2</accession>
<gene>
    <name evidence="2" type="ordered locus">Fleli_3705</name>
</gene>
<dbReference type="AlphaFoldDB" id="I4APY2"/>
<protein>
    <recommendedName>
        <fullName evidence="4">DUF502 domain-containing protein</fullName>
    </recommendedName>
</protein>
<keyword evidence="1" id="KW-0472">Membrane</keyword>
<name>I4APY2_BERLS</name>
<evidence type="ECO:0000256" key="1">
    <source>
        <dbReference type="SAM" id="Phobius"/>
    </source>
</evidence>
<dbReference type="Proteomes" id="UP000006054">
    <property type="component" value="Chromosome"/>
</dbReference>
<keyword evidence="1" id="KW-0812">Transmembrane</keyword>
<sequence length="200" mass="22462">MKVTFAAIATYFFRGLLITVPLAGTIYIVISFFEWMDSLLPFRTLGVGIIVILISITFIGYLTSLFVARSLFEWFERLLLRLPMVGLIYTSIKDLMAAFVGEEKKFSKSVLVKINAENDIYRLGFITAEDLSLLKINDLIGVYFPHSYNISGNLYLVAAKNITPIDYDNSADLMKFIASGGVSELLPNTKKNKDFGEDLL</sequence>
<keyword evidence="1" id="KW-1133">Transmembrane helix</keyword>